<feature type="coiled-coil region" evidence="1">
    <location>
        <begin position="37"/>
        <end position="71"/>
    </location>
</feature>
<feature type="non-terminal residue" evidence="2">
    <location>
        <position position="153"/>
    </location>
</feature>
<sequence>ITHDKQKHVDQANEFLSGTMKNIQVNLAEKHTRFQKVNILELEITKIREEIARDRQEIDKLKRNLQTRRQVLQDSLAYFKKFKSHQQALITKDIDNTKERKVLIGEIVSLFDLKRISSQENHNIRTRENDAMSENGRIVANGIGDDDCEHAIA</sequence>
<dbReference type="Proteomes" id="UP000789396">
    <property type="component" value="Unassembled WGS sequence"/>
</dbReference>
<protein>
    <submittedName>
        <fullName evidence="2">15440_t:CDS:1</fullName>
    </submittedName>
</protein>
<evidence type="ECO:0000313" key="2">
    <source>
        <dbReference type="EMBL" id="CAG8730795.1"/>
    </source>
</evidence>
<dbReference type="EMBL" id="CAJVPZ010028258">
    <property type="protein sequence ID" value="CAG8730795.1"/>
    <property type="molecule type" value="Genomic_DNA"/>
</dbReference>
<dbReference type="OrthoDB" id="16772at2759"/>
<name>A0A9N9NEQ8_9GLOM</name>
<evidence type="ECO:0000313" key="3">
    <source>
        <dbReference type="Proteomes" id="UP000789396"/>
    </source>
</evidence>
<evidence type="ECO:0000256" key="1">
    <source>
        <dbReference type="SAM" id="Coils"/>
    </source>
</evidence>
<keyword evidence="1" id="KW-0175">Coiled coil</keyword>
<dbReference type="AlphaFoldDB" id="A0A9N9NEQ8"/>
<comment type="caution">
    <text evidence="2">The sequence shown here is derived from an EMBL/GenBank/DDBJ whole genome shotgun (WGS) entry which is preliminary data.</text>
</comment>
<feature type="non-terminal residue" evidence="2">
    <location>
        <position position="1"/>
    </location>
</feature>
<reference evidence="2" key="1">
    <citation type="submission" date="2021-06" db="EMBL/GenBank/DDBJ databases">
        <authorList>
            <person name="Kallberg Y."/>
            <person name="Tangrot J."/>
            <person name="Rosling A."/>
        </authorList>
    </citation>
    <scope>NUCLEOTIDE SEQUENCE</scope>
    <source>
        <strain evidence="2">IN212</strain>
    </source>
</reference>
<gene>
    <name evidence="2" type="ORF">RFULGI_LOCUS12115</name>
</gene>
<organism evidence="2 3">
    <name type="scientific">Racocetra fulgida</name>
    <dbReference type="NCBI Taxonomy" id="60492"/>
    <lineage>
        <taxon>Eukaryota</taxon>
        <taxon>Fungi</taxon>
        <taxon>Fungi incertae sedis</taxon>
        <taxon>Mucoromycota</taxon>
        <taxon>Glomeromycotina</taxon>
        <taxon>Glomeromycetes</taxon>
        <taxon>Diversisporales</taxon>
        <taxon>Gigasporaceae</taxon>
        <taxon>Racocetra</taxon>
    </lineage>
</organism>
<proteinExistence type="predicted"/>
<keyword evidence="3" id="KW-1185">Reference proteome</keyword>
<accession>A0A9N9NEQ8</accession>